<organism evidence="2 3">
    <name type="scientific">Nocardioides massiliensis</name>
    <dbReference type="NCBI Taxonomy" id="1325935"/>
    <lineage>
        <taxon>Bacteria</taxon>
        <taxon>Bacillati</taxon>
        <taxon>Actinomycetota</taxon>
        <taxon>Actinomycetes</taxon>
        <taxon>Propionibacteriales</taxon>
        <taxon>Nocardioidaceae</taxon>
        <taxon>Nocardioides</taxon>
    </lineage>
</organism>
<feature type="chain" id="PRO_5045094955" description="Alpha-amylase" evidence="1">
    <location>
        <begin position="34"/>
        <end position="398"/>
    </location>
</feature>
<evidence type="ECO:0000313" key="3">
    <source>
        <dbReference type="Proteomes" id="UP001240447"/>
    </source>
</evidence>
<dbReference type="EMBL" id="JAUSQM010000001">
    <property type="protein sequence ID" value="MDP9820451.1"/>
    <property type="molecule type" value="Genomic_DNA"/>
</dbReference>
<dbReference type="SUPFAM" id="SSF49452">
    <property type="entry name" value="Starch-binding domain-like"/>
    <property type="match status" value="1"/>
</dbReference>
<accession>A0ABT9NJ59</accession>
<evidence type="ECO:0000256" key="1">
    <source>
        <dbReference type="SAM" id="SignalP"/>
    </source>
</evidence>
<gene>
    <name evidence="2" type="ORF">J2S59_000260</name>
</gene>
<sequence>MTRGSRARLAVVPAVLLALVATLLVAGTATTQAAPAGKITGQIRAAGSGQGVSKLQVSLFDRHWNFIRKRKANSSGIYSFGPMRPGVYWIQVNDRRPNYDVSKVATTQAKVRVRGGRTTIRHIRVRRGAAITGTVRAGGRAAPHARVVAINQHGGTYEVRANERGEFALGGLSAASYSVFGYDRAKQFTGASTWVPKLEPGRIVNTTVRLDTRAGGLVVDLYAGREPLRARVWVTAVNRRTGQYWVARSNRGQVTLAGLHPGRYRISVPGAGNFLSRTGNVGKVHEGKFRFTSFRLNRRGGWFTGTALDASNGTGLKGVTVSVYDSAGSLRAQRKTDSQGDFRVGGSFGNEKQLTVVLEVPSGVKGQKYRKVTISGIRSVAGRGISLGEILMTRNGKF</sequence>
<evidence type="ECO:0000313" key="2">
    <source>
        <dbReference type="EMBL" id="MDP9820451.1"/>
    </source>
</evidence>
<proteinExistence type="predicted"/>
<feature type="signal peptide" evidence="1">
    <location>
        <begin position="1"/>
        <end position="33"/>
    </location>
</feature>
<evidence type="ECO:0008006" key="4">
    <source>
        <dbReference type="Google" id="ProtNLM"/>
    </source>
</evidence>
<dbReference type="InterPro" id="IPR013784">
    <property type="entry name" value="Carb-bd-like_fold"/>
</dbReference>
<keyword evidence="1" id="KW-0732">Signal</keyword>
<dbReference type="SUPFAM" id="SSF49478">
    <property type="entry name" value="Cna protein B-type domain"/>
    <property type="match status" value="1"/>
</dbReference>
<keyword evidence="3" id="KW-1185">Reference proteome</keyword>
<reference evidence="2 3" key="1">
    <citation type="submission" date="2023-07" db="EMBL/GenBank/DDBJ databases">
        <title>Sequencing the genomes of 1000 actinobacteria strains.</title>
        <authorList>
            <person name="Klenk H.-P."/>
        </authorList>
    </citation>
    <scope>NUCLEOTIDE SEQUENCE [LARGE SCALE GENOMIC DNA]</scope>
    <source>
        <strain evidence="2 3">GD13</strain>
    </source>
</reference>
<protein>
    <recommendedName>
        <fullName evidence="4">Alpha-amylase</fullName>
    </recommendedName>
</protein>
<dbReference type="RefSeq" id="WP_181641938.1">
    <property type="nucleotide sequence ID" value="NZ_CCXJ01000295.1"/>
</dbReference>
<dbReference type="Proteomes" id="UP001240447">
    <property type="component" value="Unassembled WGS sequence"/>
</dbReference>
<name>A0ABT9NJ59_9ACTN</name>
<comment type="caution">
    <text evidence="2">The sequence shown here is derived from an EMBL/GenBank/DDBJ whole genome shotgun (WGS) entry which is preliminary data.</text>
</comment>